<keyword evidence="9" id="KW-1185">Reference proteome</keyword>
<dbReference type="OrthoDB" id="3257095at2759"/>
<dbReference type="Proteomes" id="UP000185904">
    <property type="component" value="Unassembled WGS sequence"/>
</dbReference>
<evidence type="ECO:0000256" key="7">
    <source>
        <dbReference type="SAM" id="Phobius"/>
    </source>
</evidence>
<dbReference type="EMBL" id="LVCJ01000022">
    <property type="protein sequence ID" value="OAL36394.1"/>
    <property type="molecule type" value="Genomic_DNA"/>
</dbReference>
<evidence type="ECO:0000313" key="8">
    <source>
        <dbReference type="EMBL" id="OAL36394.1"/>
    </source>
</evidence>
<dbReference type="PANTHER" id="PTHR45649">
    <property type="entry name" value="AMINO-ACID PERMEASE BAT1"/>
    <property type="match status" value="1"/>
</dbReference>
<accession>A0A178D4S3</accession>
<feature type="transmembrane region" description="Helical" evidence="7">
    <location>
        <begin position="533"/>
        <end position="554"/>
    </location>
</feature>
<dbReference type="AlphaFoldDB" id="A0A178D4S3"/>
<feature type="transmembrane region" description="Helical" evidence="7">
    <location>
        <begin position="382"/>
        <end position="405"/>
    </location>
</feature>
<dbReference type="GeneID" id="34587710"/>
<dbReference type="GO" id="GO:0022857">
    <property type="term" value="F:transmembrane transporter activity"/>
    <property type="evidence" value="ECO:0007669"/>
    <property type="project" value="InterPro"/>
</dbReference>
<feature type="compositionally biased region" description="Polar residues" evidence="6">
    <location>
        <begin position="42"/>
        <end position="52"/>
    </location>
</feature>
<evidence type="ECO:0000256" key="5">
    <source>
        <dbReference type="ARBA" id="ARBA00023136"/>
    </source>
</evidence>
<feature type="transmembrane region" description="Helical" evidence="7">
    <location>
        <begin position="460"/>
        <end position="484"/>
    </location>
</feature>
<comment type="subcellular location">
    <subcellularLocation>
        <location evidence="1">Membrane</location>
        <topology evidence="1">Multi-pass membrane protein</topology>
    </subcellularLocation>
</comment>
<keyword evidence="5 7" id="KW-0472">Membrane</keyword>
<feature type="transmembrane region" description="Helical" evidence="7">
    <location>
        <begin position="193"/>
        <end position="214"/>
    </location>
</feature>
<evidence type="ECO:0000256" key="2">
    <source>
        <dbReference type="ARBA" id="ARBA00022448"/>
    </source>
</evidence>
<feature type="region of interest" description="Disordered" evidence="6">
    <location>
        <begin position="1"/>
        <end position="54"/>
    </location>
</feature>
<sequence>MSARDGVGSFCRHGEGGGGRASSDEKRQASKFVLGSDEESPSDNSVQESQHGLSGDTAQDIRDMFRLGKRQEFKRNFSLISTLGFISICAQMNGPLSVQNNRGANISPRCLRYMATWEFVLGSLALGLVNGGFAGLFWTFIGTILCYSTVVASLAEMESMAPTSGGQYHWVSEFAPSRYQKFLSYSAGWMSTLGWLASCASGVFVCSTLIEVLIDISDTDFVFPNWQSTLISIALLVVTIFFNTWGATTLPLIETISLVGHILGFLVTIIPLWVMCPKNSAKDVFATFADNGGWGNVGTACLVSQVAILYCNLGSDSACHISEEVADASLNVPRSMWWSYLLNLFMGIITLITMLFCIGPLDEAINAETPYLQLFLNTGSNAVAYVLCILLLVLIFSGDITALATTSREVFAFSRDRGFPFSQWLSKIERKRNIPFNAVYATSFWSAVLCVINIGSTTAFNIIISLTLLALLSTYMVSIGCVCLKRIRGETLPAARWSLGRYGLAINMFAFLYCGFAIVFCCFPSTLPVDTSTANWAPAVWAGVILLSVISYFLHGKRHFTPPVVFVEGKRTGGLQATE</sequence>
<name>A0A178D4S3_9EURO</name>
<proteinExistence type="predicted"/>
<dbReference type="InterPro" id="IPR002293">
    <property type="entry name" value="AA/rel_permease1"/>
</dbReference>
<keyword evidence="2" id="KW-0813">Transport</keyword>
<evidence type="ECO:0000256" key="6">
    <source>
        <dbReference type="SAM" id="MobiDB-lite"/>
    </source>
</evidence>
<gene>
    <name evidence="8" type="ORF">AYO20_04290</name>
</gene>
<dbReference type="PANTHER" id="PTHR45649:SF4">
    <property type="entry name" value="TRANSPORTER, PUTATIVE (EUROFUNG)-RELATED"/>
    <property type="match status" value="1"/>
</dbReference>
<dbReference type="Gene3D" id="1.20.1740.10">
    <property type="entry name" value="Amino acid/polyamine transporter I"/>
    <property type="match status" value="1"/>
</dbReference>
<feature type="transmembrane region" description="Helical" evidence="7">
    <location>
        <begin position="434"/>
        <end position="454"/>
    </location>
</feature>
<organism evidence="8 9">
    <name type="scientific">Fonsecaea nubica</name>
    <dbReference type="NCBI Taxonomy" id="856822"/>
    <lineage>
        <taxon>Eukaryota</taxon>
        <taxon>Fungi</taxon>
        <taxon>Dikarya</taxon>
        <taxon>Ascomycota</taxon>
        <taxon>Pezizomycotina</taxon>
        <taxon>Eurotiomycetes</taxon>
        <taxon>Chaetothyriomycetidae</taxon>
        <taxon>Chaetothyriales</taxon>
        <taxon>Herpotrichiellaceae</taxon>
        <taxon>Fonsecaea</taxon>
    </lineage>
</organism>
<keyword evidence="3 7" id="KW-0812">Transmembrane</keyword>
<evidence type="ECO:0008006" key="10">
    <source>
        <dbReference type="Google" id="ProtNLM"/>
    </source>
</evidence>
<dbReference type="GO" id="GO:0016020">
    <property type="term" value="C:membrane"/>
    <property type="evidence" value="ECO:0007669"/>
    <property type="project" value="UniProtKB-SubCell"/>
</dbReference>
<comment type="caution">
    <text evidence="8">The sequence shown here is derived from an EMBL/GenBank/DDBJ whole genome shotgun (WGS) entry which is preliminary data.</text>
</comment>
<protein>
    <recommendedName>
        <fullName evidence="10">Amino acid permease/ SLC12A domain-containing protein</fullName>
    </recommendedName>
</protein>
<evidence type="ECO:0000256" key="3">
    <source>
        <dbReference type="ARBA" id="ARBA00022692"/>
    </source>
</evidence>
<feature type="transmembrane region" description="Helical" evidence="7">
    <location>
        <begin position="226"/>
        <end position="246"/>
    </location>
</feature>
<feature type="transmembrane region" description="Helical" evidence="7">
    <location>
        <begin position="340"/>
        <end position="362"/>
    </location>
</feature>
<evidence type="ECO:0000256" key="4">
    <source>
        <dbReference type="ARBA" id="ARBA00022989"/>
    </source>
</evidence>
<dbReference type="RefSeq" id="XP_022501406.1">
    <property type="nucleotide sequence ID" value="XM_022642588.1"/>
</dbReference>
<evidence type="ECO:0000313" key="9">
    <source>
        <dbReference type="Proteomes" id="UP000185904"/>
    </source>
</evidence>
<keyword evidence="4 7" id="KW-1133">Transmembrane helix</keyword>
<dbReference type="Pfam" id="PF13520">
    <property type="entry name" value="AA_permease_2"/>
    <property type="match status" value="1"/>
</dbReference>
<reference evidence="8 9" key="1">
    <citation type="submission" date="2016-03" db="EMBL/GenBank/DDBJ databases">
        <title>The draft genome sequence of Fonsecaea nubica causative agent of cutaneous subcutaneous infection in human host.</title>
        <authorList>
            <person name="Costa F."/>
            <person name="Sybren D.H."/>
            <person name="Raittz R.T."/>
            <person name="Weiss V.A."/>
            <person name="Leao A.C."/>
            <person name="Gomes R."/>
            <person name="De Souza E.M."/>
            <person name="Pedrosa F.O."/>
            <person name="Steffens M.B."/>
            <person name="Bombassaro A."/>
            <person name="Tadra-Sfeir M.Z."/>
            <person name="Moreno L.F."/>
            <person name="Najafzadeh M.J."/>
            <person name="Felipe M.S."/>
            <person name="Teixeira M."/>
            <person name="Sun J."/>
            <person name="Xi L."/>
            <person name="Castro M.A."/>
            <person name="Vicente V.A."/>
        </authorList>
    </citation>
    <scope>NUCLEOTIDE SEQUENCE [LARGE SCALE GENOMIC DNA]</scope>
    <source>
        <strain evidence="8 9">CBS 269.64</strain>
    </source>
</reference>
<evidence type="ECO:0000256" key="1">
    <source>
        <dbReference type="ARBA" id="ARBA00004141"/>
    </source>
</evidence>
<feature type="transmembrane region" description="Helical" evidence="7">
    <location>
        <begin position="252"/>
        <end position="274"/>
    </location>
</feature>
<feature type="transmembrane region" description="Helical" evidence="7">
    <location>
        <begin position="504"/>
        <end position="527"/>
    </location>
</feature>